<keyword evidence="2" id="KW-1185">Reference proteome</keyword>
<dbReference type="Proteomes" id="UP000242849">
    <property type="component" value="Unassembled WGS sequence"/>
</dbReference>
<evidence type="ECO:0000313" key="1">
    <source>
        <dbReference type="EMBL" id="SED12333.1"/>
    </source>
</evidence>
<dbReference type="RefSeq" id="WP_167360352.1">
    <property type="nucleotide sequence ID" value="NZ_CP156749.1"/>
</dbReference>
<sequence length="55" mass="6315">MAQVSSFLLSADHPGRYALSPTQILCQLPKTARRRIYYKVLQIYDEVFAGLTKKQ</sequence>
<evidence type="ECO:0000313" key="2">
    <source>
        <dbReference type="Proteomes" id="UP000242849"/>
    </source>
</evidence>
<proteinExistence type="predicted"/>
<protein>
    <submittedName>
        <fullName evidence="1">Uncharacterized protein</fullName>
    </submittedName>
</protein>
<gene>
    <name evidence="1" type="ORF">SAMN05421553_2071</name>
</gene>
<dbReference type="AlphaFoldDB" id="A0A1H4Y353"/>
<reference evidence="2" key="1">
    <citation type="submission" date="2016-10" db="EMBL/GenBank/DDBJ databases">
        <authorList>
            <person name="Varghese N."/>
            <person name="Submissions S."/>
        </authorList>
    </citation>
    <scope>NUCLEOTIDE SEQUENCE [LARGE SCALE GENOMIC DNA]</scope>
    <source>
        <strain evidence="2">DSM 12111</strain>
    </source>
</reference>
<organism evidence="1 2">
    <name type="scientific">Pseudomonas anguilliseptica</name>
    <dbReference type="NCBI Taxonomy" id="53406"/>
    <lineage>
        <taxon>Bacteria</taxon>
        <taxon>Pseudomonadati</taxon>
        <taxon>Pseudomonadota</taxon>
        <taxon>Gammaproteobacteria</taxon>
        <taxon>Pseudomonadales</taxon>
        <taxon>Pseudomonadaceae</taxon>
        <taxon>Pseudomonas</taxon>
    </lineage>
</organism>
<name>A0A1H4Y353_PSEAG</name>
<accession>A0A1H4Y353</accession>
<dbReference type="EMBL" id="FNSC01000001">
    <property type="protein sequence ID" value="SED12333.1"/>
    <property type="molecule type" value="Genomic_DNA"/>
</dbReference>